<dbReference type="InterPro" id="IPR029026">
    <property type="entry name" value="tRNA_m1G_MTases_N"/>
</dbReference>
<comment type="function">
    <text evidence="9">Specifically methylates the N3 position of the uracil ring of uridine 1498 (m3U1498) in 16S rRNA. Acts on the fully assembled 30S ribosomal subunit.</text>
</comment>
<sequence length="85" mass="9097">MGVLKNNFSVVFHESSTHKFSNTVIPSELEKIYVIIGPEGGITQEELEAFKSAGAGVARLGEPVLRSAHAGFAALSALQTKLGRW</sequence>
<evidence type="ECO:0000256" key="6">
    <source>
        <dbReference type="ARBA" id="ARBA00022603"/>
    </source>
</evidence>
<organism evidence="12">
    <name type="scientific">freshwater metagenome</name>
    <dbReference type="NCBI Taxonomy" id="449393"/>
    <lineage>
        <taxon>unclassified sequences</taxon>
        <taxon>metagenomes</taxon>
        <taxon>ecological metagenomes</taxon>
    </lineage>
</organism>
<keyword evidence="8" id="KW-0949">S-adenosyl-L-methionine</keyword>
<keyword evidence="6" id="KW-0489">Methyltransferase</keyword>
<evidence type="ECO:0000256" key="3">
    <source>
        <dbReference type="ARBA" id="ARBA00012328"/>
    </source>
</evidence>
<reference evidence="12" key="1">
    <citation type="submission" date="2020-05" db="EMBL/GenBank/DDBJ databases">
        <authorList>
            <person name="Chiriac C."/>
            <person name="Salcher M."/>
            <person name="Ghai R."/>
            <person name="Kavagutti S V."/>
        </authorList>
    </citation>
    <scope>NUCLEOTIDE SEQUENCE</scope>
</reference>
<dbReference type="GO" id="GO:0070042">
    <property type="term" value="F:rRNA (uridine-N3-)-methyltransferase activity"/>
    <property type="evidence" value="ECO:0007669"/>
    <property type="project" value="TreeGrafter"/>
</dbReference>
<evidence type="ECO:0000256" key="2">
    <source>
        <dbReference type="ARBA" id="ARBA00005528"/>
    </source>
</evidence>
<feature type="domain" description="Ribosomal RNA small subunit methyltransferase E methyltransferase" evidence="11">
    <location>
        <begin position="6"/>
        <end position="79"/>
    </location>
</feature>
<keyword evidence="4" id="KW-0963">Cytoplasm</keyword>
<comment type="catalytic activity">
    <reaction evidence="10">
        <text>uridine(1498) in 16S rRNA + S-adenosyl-L-methionine = N(3)-methyluridine(1498) in 16S rRNA + S-adenosyl-L-homocysteine + H(+)</text>
        <dbReference type="Rhea" id="RHEA:42920"/>
        <dbReference type="Rhea" id="RHEA-COMP:10283"/>
        <dbReference type="Rhea" id="RHEA-COMP:10284"/>
        <dbReference type="ChEBI" id="CHEBI:15378"/>
        <dbReference type="ChEBI" id="CHEBI:57856"/>
        <dbReference type="ChEBI" id="CHEBI:59789"/>
        <dbReference type="ChEBI" id="CHEBI:65315"/>
        <dbReference type="ChEBI" id="CHEBI:74502"/>
        <dbReference type="EC" id="2.1.1.193"/>
    </reaction>
</comment>
<comment type="subcellular location">
    <subcellularLocation>
        <location evidence="1">Cytoplasm</location>
    </subcellularLocation>
</comment>
<dbReference type="InterPro" id="IPR046886">
    <property type="entry name" value="RsmE_MTase_dom"/>
</dbReference>
<evidence type="ECO:0000256" key="9">
    <source>
        <dbReference type="ARBA" id="ARBA00025699"/>
    </source>
</evidence>
<evidence type="ECO:0000259" key="11">
    <source>
        <dbReference type="Pfam" id="PF04452"/>
    </source>
</evidence>
<evidence type="ECO:0000256" key="1">
    <source>
        <dbReference type="ARBA" id="ARBA00004496"/>
    </source>
</evidence>
<keyword evidence="7" id="KW-0808">Transferase</keyword>
<evidence type="ECO:0000313" key="12">
    <source>
        <dbReference type="EMBL" id="CAB4333065.1"/>
    </source>
</evidence>
<dbReference type="Pfam" id="PF04452">
    <property type="entry name" value="Methyltrans_RNA"/>
    <property type="match status" value="1"/>
</dbReference>
<evidence type="ECO:0000256" key="7">
    <source>
        <dbReference type="ARBA" id="ARBA00022679"/>
    </source>
</evidence>
<dbReference type="InterPro" id="IPR029028">
    <property type="entry name" value="Alpha/beta_knot_MTases"/>
</dbReference>
<evidence type="ECO:0000256" key="5">
    <source>
        <dbReference type="ARBA" id="ARBA00022552"/>
    </source>
</evidence>
<evidence type="ECO:0000256" key="10">
    <source>
        <dbReference type="ARBA" id="ARBA00047944"/>
    </source>
</evidence>
<accession>A0A6J5YRF4</accession>
<keyword evidence="5" id="KW-0698">rRNA processing</keyword>
<dbReference type="AlphaFoldDB" id="A0A6J5YRF4"/>
<evidence type="ECO:0000256" key="4">
    <source>
        <dbReference type="ARBA" id="ARBA00022490"/>
    </source>
</evidence>
<evidence type="ECO:0000256" key="8">
    <source>
        <dbReference type="ARBA" id="ARBA00022691"/>
    </source>
</evidence>
<dbReference type="SUPFAM" id="SSF75217">
    <property type="entry name" value="alpha/beta knot"/>
    <property type="match status" value="1"/>
</dbReference>
<dbReference type="EC" id="2.1.1.193" evidence="3"/>
<dbReference type="GO" id="GO:0070475">
    <property type="term" value="P:rRNA base methylation"/>
    <property type="evidence" value="ECO:0007669"/>
    <property type="project" value="TreeGrafter"/>
</dbReference>
<protein>
    <recommendedName>
        <fullName evidence="3">16S rRNA (uracil(1498)-N(3))-methyltransferase</fullName>
        <ecNumber evidence="3">2.1.1.193</ecNumber>
    </recommendedName>
</protein>
<dbReference type="GO" id="GO:0005737">
    <property type="term" value="C:cytoplasm"/>
    <property type="evidence" value="ECO:0007669"/>
    <property type="project" value="UniProtKB-SubCell"/>
</dbReference>
<dbReference type="EMBL" id="CAESAC010000027">
    <property type="protein sequence ID" value="CAB4333065.1"/>
    <property type="molecule type" value="Genomic_DNA"/>
</dbReference>
<gene>
    <name evidence="12" type="ORF">UFOPK4028_00335</name>
</gene>
<comment type="similarity">
    <text evidence="2">Belongs to the RNA methyltransferase RsmE family.</text>
</comment>
<dbReference type="NCBIfam" id="TIGR00046">
    <property type="entry name" value="RsmE family RNA methyltransferase"/>
    <property type="match status" value="1"/>
</dbReference>
<dbReference type="PANTHER" id="PTHR30027:SF3">
    <property type="entry name" value="16S RRNA (URACIL(1498)-N(3))-METHYLTRANSFERASE"/>
    <property type="match status" value="1"/>
</dbReference>
<name>A0A6J5YRF4_9ZZZZ</name>
<dbReference type="Gene3D" id="3.40.1280.10">
    <property type="match status" value="1"/>
</dbReference>
<dbReference type="PANTHER" id="PTHR30027">
    <property type="entry name" value="RIBOSOMAL RNA SMALL SUBUNIT METHYLTRANSFERASE E"/>
    <property type="match status" value="1"/>
</dbReference>
<proteinExistence type="inferred from homology"/>
<dbReference type="InterPro" id="IPR006700">
    <property type="entry name" value="RsmE"/>
</dbReference>